<comment type="caution">
    <text evidence="1">The sequence shown here is derived from an EMBL/GenBank/DDBJ whole genome shotgun (WGS) entry which is preliminary data.</text>
</comment>
<evidence type="ECO:0000313" key="1">
    <source>
        <dbReference type="EMBL" id="MCI78811.1"/>
    </source>
</evidence>
<gene>
    <name evidence="1" type="ORF">A2U01_0100082</name>
</gene>
<keyword evidence="2" id="KW-1185">Reference proteome</keyword>
<keyword evidence="1" id="KW-0808">Transferase</keyword>
<keyword evidence="1" id="KW-0675">Receptor</keyword>
<proteinExistence type="predicted"/>
<name>A0A392UVA1_9FABA</name>
<keyword evidence="1" id="KW-0418">Kinase</keyword>
<reference evidence="1 2" key="1">
    <citation type="journal article" date="2018" name="Front. Plant Sci.">
        <title>Red Clover (Trifolium pratense) and Zigzag Clover (T. medium) - A Picture of Genomic Similarities and Differences.</title>
        <authorList>
            <person name="Dluhosova J."/>
            <person name="Istvanek J."/>
            <person name="Nedelnik J."/>
            <person name="Repkova J."/>
        </authorList>
    </citation>
    <scope>NUCLEOTIDE SEQUENCE [LARGE SCALE GENOMIC DNA]</scope>
    <source>
        <strain evidence="2">cv. 10/8</strain>
        <tissue evidence="1">Leaf</tissue>
    </source>
</reference>
<dbReference type="EMBL" id="LXQA010959582">
    <property type="protein sequence ID" value="MCI78811.1"/>
    <property type="molecule type" value="Genomic_DNA"/>
</dbReference>
<feature type="non-terminal residue" evidence="1">
    <location>
        <position position="56"/>
    </location>
</feature>
<sequence>MLCTSRNVAERPDIRKILAELNECLSLEMGQRNYGRERATVESISLNDLTQTAPFA</sequence>
<dbReference type="Proteomes" id="UP000265520">
    <property type="component" value="Unassembled WGS sequence"/>
</dbReference>
<organism evidence="1 2">
    <name type="scientific">Trifolium medium</name>
    <dbReference type="NCBI Taxonomy" id="97028"/>
    <lineage>
        <taxon>Eukaryota</taxon>
        <taxon>Viridiplantae</taxon>
        <taxon>Streptophyta</taxon>
        <taxon>Embryophyta</taxon>
        <taxon>Tracheophyta</taxon>
        <taxon>Spermatophyta</taxon>
        <taxon>Magnoliopsida</taxon>
        <taxon>eudicotyledons</taxon>
        <taxon>Gunneridae</taxon>
        <taxon>Pentapetalae</taxon>
        <taxon>rosids</taxon>
        <taxon>fabids</taxon>
        <taxon>Fabales</taxon>
        <taxon>Fabaceae</taxon>
        <taxon>Papilionoideae</taxon>
        <taxon>50 kb inversion clade</taxon>
        <taxon>NPAAA clade</taxon>
        <taxon>Hologalegina</taxon>
        <taxon>IRL clade</taxon>
        <taxon>Trifolieae</taxon>
        <taxon>Trifolium</taxon>
    </lineage>
</organism>
<dbReference type="AlphaFoldDB" id="A0A392UVA1"/>
<protein>
    <submittedName>
        <fullName evidence="1">Receptor-like protein kinase</fullName>
    </submittedName>
</protein>
<evidence type="ECO:0000313" key="2">
    <source>
        <dbReference type="Proteomes" id="UP000265520"/>
    </source>
</evidence>
<dbReference type="GO" id="GO:0016301">
    <property type="term" value="F:kinase activity"/>
    <property type="evidence" value="ECO:0007669"/>
    <property type="project" value="UniProtKB-KW"/>
</dbReference>
<accession>A0A392UVA1</accession>